<dbReference type="RefSeq" id="WP_061271512.1">
    <property type="nucleotide sequence ID" value="NZ_CBCRXN010000063.1"/>
</dbReference>
<reference evidence="1 2" key="1">
    <citation type="submission" date="2017-07" db="EMBL/GenBank/DDBJ databases">
        <title>A draft genome sequence of Komagataeibacter xylinus LMG 1515.</title>
        <authorList>
            <person name="Skraban J."/>
            <person name="Cleenwerck I."/>
            <person name="Vandamme P."/>
            <person name="Trcek J."/>
        </authorList>
    </citation>
    <scope>NUCLEOTIDE SEQUENCE [LARGE SCALE GENOMIC DNA]</scope>
    <source>
        <strain evidence="1 2">LMG 1515</strain>
    </source>
</reference>
<dbReference type="Proteomes" id="UP000248257">
    <property type="component" value="Unassembled WGS sequence"/>
</dbReference>
<evidence type="ECO:0000313" key="1">
    <source>
        <dbReference type="EMBL" id="PYD58941.1"/>
    </source>
</evidence>
<proteinExistence type="predicted"/>
<protein>
    <submittedName>
        <fullName evidence="1">Uncharacterized protein</fullName>
    </submittedName>
</protein>
<dbReference type="AlphaFoldDB" id="A0A318PN01"/>
<gene>
    <name evidence="1" type="ORF">CFR75_00050</name>
</gene>
<organism evidence="1 2">
    <name type="scientific">Komagataeibacter xylinus</name>
    <name type="common">Gluconacetobacter xylinus</name>
    <dbReference type="NCBI Taxonomy" id="28448"/>
    <lineage>
        <taxon>Bacteria</taxon>
        <taxon>Pseudomonadati</taxon>
        <taxon>Pseudomonadota</taxon>
        <taxon>Alphaproteobacteria</taxon>
        <taxon>Acetobacterales</taxon>
        <taxon>Acetobacteraceae</taxon>
        <taxon>Komagataeibacter</taxon>
    </lineage>
</organism>
<keyword evidence="2" id="KW-1185">Reference proteome</keyword>
<evidence type="ECO:0000313" key="2">
    <source>
        <dbReference type="Proteomes" id="UP000248257"/>
    </source>
</evidence>
<name>A0A318PN01_KOMXY</name>
<dbReference type="STRING" id="1220579.GCA_001571345_00168"/>
<accession>A0A318PN01</accession>
<dbReference type="EMBL" id="NKUC01000001">
    <property type="protein sequence ID" value="PYD58941.1"/>
    <property type="molecule type" value="Genomic_DNA"/>
</dbReference>
<sequence length="380" mass="40896">MASTMISLTRAHAARLGTASARRAMTAREKDAGRPCGRASYIPTPESILFVAIPFLVALASLSSAQAAGTGNGTAAGSQGVNEHYTQWYTGSLVSPSGALTKKGVFAWEPYFAYSQPVGNLDSVGRAAPIKDRAHMVSSFTLYKYSITNSISLQMTPTISYGWRHGGYGGTTSGTKMGDLPVDVMWRYLDADPKRYIPALSLFVGVAFPSGDYTKLGRAEDGVGTGTYTFRVALTEQSTYTLPGHHELRLRTWGTFRRALTQAHIADISSYGTSAGFRGLAHPGMYGESGFSLEYGVNQKWVIAMDLARDWANGSRVRGYNAQGKYQDVLGQASGNWVIAPAVEYNWSPRFGIIAGVTAIFAGHNTGQVISPQFAFNSVF</sequence>
<dbReference type="OrthoDB" id="7240756at2"/>
<comment type="caution">
    <text evidence="1">The sequence shown here is derived from an EMBL/GenBank/DDBJ whole genome shotgun (WGS) entry which is preliminary data.</text>
</comment>